<sequence length="471" mass="53846">MRTRLYAGIFLGLILIPINAHWIALVSGVNHSLQPAYGSLFIAPVINLLFILFLNLILKNVAPQLVLNRLECIVIYEMLVMLCLTSGHNPMDFLLGTLIHPFWFASLENEYATLFHRHIPRWFTIENKEVLTGLFNGESSLYTSEHLTAWLWPVILWSGITFLIFFMLLCLNSIQRSQWINREKLSYPIAQLPIAMTKSGFFNQKLLWIGFLFVALIQILNGLNFLFPFVPRIPLKISNFGSTVFTTKPWNAIGWLPLFFYPWVIGLTFFVPLDLSFSVWFFFLLIKSQLVIGNLGGLEFLPGFPYYNHQGLGAWITLGGLTLWQSKEHIKDIISKLFGNQTDNHDTPTDPSGHRWALLGMVFSSIILVLLFHQAGMSFSIILAFFAIYIVMSVAITHARATVGIPYHEVIYTHPQLILVSVLGTRYIGAKNLTLMSFLYPYVRDNVSHPMPSQLEGFKIAERAKINQRRF</sequence>
<dbReference type="Pfam" id="PF20581">
    <property type="entry name" value="DUF6785"/>
    <property type="match status" value="1"/>
</dbReference>
<keyword evidence="1" id="KW-0812">Transmembrane</keyword>
<feature type="transmembrane region" description="Helical" evidence="1">
    <location>
        <begin position="411"/>
        <end position="429"/>
    </location>
</feature>
<evidence type="ECO:0000259" key="2">
    <source>
        <dbReference type="Pfam" id="PF20581"/>
    </source>
</evidence>
<dbReference type="AlphaFoldDB" id="A0A382DYL3"/>
<feature type="transmembrane region" description="Helical" evidence="1">
    <location>
        <begin position="70"/>
        <end position="88"/>
    </location>
</feature>
<organism evidence="3">
    <name type="scientific">marine metagenome</name>
    <dbReference type="NCBI Taxonomy" id="408172"/>
    <lineage>
        <taxon>unclassified sequences</taxon>
        <taxon>metagenomes</taxon>
        <taxon>ecological metagenomes</taxon>
    </lineage>
</organism>
<feature type="transmembrane region" description="Helical" evidence="1">
    <location>
        <begin position="277"/>
        <end position="298"/>
    </location>
</feature>
<feature type="non-terminal residue" evidence="3">
    <location>
        <position position="471"/>
    </location>
</feature>
<proteinExistence type="predicted"/>
<name>A0A382DYL3_9ZZZZ</name>
<evidence type="ECO:0000256" key="1">
    <source>
        <dbReference type="SAM" id="Phobius"/>
    </source>
</evidence>
<dbReference type="EMBL" id="UINC01041674">
    <property type="protein sequence ID" value="SVB43269.1"/>
    <property type="molecule type" value="Genomic_DNA"/>
</dbReference>
<keyword evidence="1" id="KW-0472">Membrane</keyword>
<feature type="domain" description="DUF6785" evidence="2">
    <location>
        <begin position="9"/>
        <end position="470"/>
    </location>
</feature>
<protein>
    <recommendedName>
        <fullName evidence="2">DUF6785 domain-containing protein</fullName>
    </recommendedName>
</protein>
<keyword evidence="1" id="KW-1133">Transmembrane helix</keyword>
<feature type="transmembrane region" description="Helical" evidence="1">
    <location>
        <begin position="250"/>
        <end position="270"/>
    </location>
</feature>
<gene>
    <name evidence="3" type="ORF">METZ01_LOCUS196123</name>
</gene>
<feature type="transmembrane region" description="Helical" evidence="1">
    <location>
        <begin position="379"/>
        <end position="399"/>
    </location>
</feature>
<feature type="transmembrane region" description="Helical" evidence="1">
    <location>
        <begin position="150"/>
        <end position="174"/>
    </location>
</feature>
<accession>A0A382DYL3</accession>
<feature type="transmembrane region" description="Helical" evidence="1">
    <location>
        <begin position="206"/>
        <end position="230"/>
    </location>
</feature>
<feature type="transmembrane region" description="Helical" evidence="1">
    <location>
        <begin position="353"/>
        <end position="372"/>
    </location>
</feature>
<reference evidence="3" key="1">
    <citation type="submission" date="2018-05" db="EMBL/GenBank/DDBJ databases">
        <authorList>
            <person name="Lanie J.A."/>
            <person name="Ng W.-L."/>
            <person name="Kazmierczak K.M."/>
            <person name="Andrzejewski T.M."/>
            <person name="Davidsen T.M."/>
            <person name="Wayne K.J."/>
            <person name="Tettelin H."/>
            <person name="Glass J.I."/>
            <person name="Rusch D."/>
            <person name="Podicherti R."/>
            <person name="Tsui H.-C.T."/>
            <person name="Winkler M.E."/>
        </authorList>
    </citation>
    <scope>NUCLEOTIDE SEQUENCE</scope>
</reference>
<feature type="transmembrane region" description="Helical" evidence="1">
    <location>
        <begin position="36"/>
        <end position="58"/>
    </location>
</feature>
<dbReference type="InterPro" id="IPR046712">
    <property type="entry name" value="DUF6785"/>
</dbReference>
<evidence type="ECO:0000313" key="3">
    <source>
        <dbReference type="EMBL" id="SVB43269.1"/>
    </source>
</evidence>